<proteinExistence type="predicted"/>
<dbReference type="RefSeq" id="WP_377554688.1">
    <property type="nucleotide sequence ID" value="NZ_JBHUHQ010000002.1"/>
</dbReference>
<gene>
    <name evidence="1" type="ORF">ACFSJF_01345</name>
</gene>
<dbReference type="EMBL" id="JBHUHQ010000002">
    <property type="protein sequence ID" value="MFD2042954.1"/>
    <property type="molecule type" value="Genomic_DNA"/>
</dbReference>
<evidence type="ECO:0000313" key="1">
    <source>
        <dbReference type="EMBL" id="MFD2042954.1"/>
    </source>
</evidence>
<protein>
    <recommendedName>
        <fullName evidence="3">Glycosyltransferase</fullName>
    </recommendedName>
</protein>
<reference evidence="2" key="1">
    <citation type="journal article" date="2019" name="Int. J. Syst. Evol. Microbiol.">
        <title>The Global Catalogue of Microorganisms (GCM) 10K type strain sequencing project: providing services to taxonomists for standard genome sequencing and annotation.</title>
        <authorList>
            <consortium name="The Broad Institute Genomics Platform"/>
            <consortium name="The Broad Institute Genome Sequencing Center for Infectious Disease"/>
            <person name="Wu L."/>
            <person name="Ma J."/>
        </authorList>
    </citation>
    <scope>NUCLEOTIDE SEQUENCE [LARGE SCALE GENOMIC DNA]</scope>
    <source>
        <strain evidence="2">R28</strain>
    </source>
</reference>
<organism evidence="1 2">
    <name type="scientific">Ornithinibacillus salinisoli</name>
    <dbReference type="NCBI Taxonomy" id="1848459"/>
    <lineage>
        <taxon>Bacteria</taxon>
        <taxon>Bacillati</taxon>
        <taxon>Bacillota</taxon>
        <taxon>Bacilli</taxon>
        <taxon>Bacillales</taxon>
        <taxon>Bacillaceae</taxon>
        <taxon>Ornithinibacillus</taxon>
    </lineage>
</organism>
<evidence type="ECO:0000313" key="2">
    <source>
        <dbReference type="Proteomes" id="UP001597383"/>
    </source>
</evidence>
<keyword evidence="2" id="KW-1185">Reference proteome</keyword>
<evidence type="ECO:0008006" key="3">
    <source>
        <dbReference type="Google" id="ProtNLM"/>
    </source>
</evidence>
<sequence>MTNVSLITVLHDPSGNNINLFKDIYQEIENIYSDLFITVSDETSMEWIKALQDSKFNVKVIPKKGAANARREVVKFGLSNNSDHYHYGDFDRILAW</sequence>
<accession>A0ABW4VTF8</accession>
<name>A0ABW4VTF8_9BACI</name>
<dbReference type="Proteomes" id="UP001597383">
    <property type="component" value="Unassembled WGS sequence"/>
</dbReference>
<comment type="caution">
    <text evidence="1">The sequence shown here is derived from an EMBL/GenBank/DDBJ whole genome shotgun (WGS) entry which is preliminary data.</text>
</comment>